<protein>
    <submittedName>
        <fullName evidence="1">Uncharacterized protein</fullName>
    </submittedName>
</protein>
<dbReference type="Proteomes" id="UP000001542">
    <property type="component" value="Unassembled WGS sequence"/>
</dbReference>
<proteinExistence type="predicted"/>
<accession>A2EPF7</accession>
<dbReference type="KEGG" id="tva:4763331"/>
<dbReference type="EMBL" id="DS113448">
    <property type="protein sequence ID" value="EAY05465.1"/>
    <property type="molecule type" value="Genomic_DNA"/>
</dbReference>
<reference evidence="1" key="2">
    <citation type="journal article" date="2007" name="Science">
        <title>Draft genome sequence of the sexually transmitted pathogen Trichomonas vaginalis.</title>
        <authorList>
            <person name="Carlton J.M."/>
            <person name="Hirt R.P."/>
            <person name="Silva J.C."/>
            <person name="Delcher A.L."/>
            <person name="Schatz M."/>
            <person name="Zhao Q."/>
            <person name="Wortman J.R."/>
            <person name="Bidwell S.L."/>
            <person name="Alsmark U.C.M."/>
            <person name="Besteiro S."/>
            <person name="Sicheritz-Ponten T."/>
            <person name="Noel C.J."/>
            <person name="Dacks J.B."/>
            <person name="Foster P.G."/>
            <person name="Simillion C."/>
            <person name="Van de Peer Y."/>
            <person name="Miranda-Saavedra D."/>
            <person name="Barton G.J."/>
            <person name="Westrop G.D."/>
            <person name="Mueller S."/>
            <person name="Dessi D."/>
            <person name="Fiori P.L."/>
            <person name="Ren Q."/>
            <person name="Paulsen I."/>
            <person name="Zhang H."/>
            <person name="Bastida-Corcuera F.D."/>
            <person name="Simoes-Barbosa A."/>
            <person name="Brown M.T."/>
            <person name="Hayes R.D."/>
            <person name="Mukherjee M."/>
            <person name="Okumura C.Y."/>
            <person name="Schneider R."/>
            <person name="Smith A.J."/>
            <person name="Vanacova S."/>
            <person name="Villalvazo M."/>
            <person name="Haas B.J."/>
            <person name="Pertea M."/>
            <person name="Feldblyum T.V."/>
            <person name="Utterback T.R."/>
            <person name="Shu C.L."/>
            <person name="Osoegawa K."/>
            <person name="de Jong P.J."/>
            <person name="Hrdy I."/>
            <person name="Horvathova L."/>
            <person name="Zubacova Z."/>
            <person name="Dolezal P."/>
            <person name="Malik S.B."/>
            <person name="Logsdon J.M. Jr."/>
            <person name="Henze K."/>
            <person name="Gupta A."/>
            <person name="Wang C.C."/>
            <person name="Dunne R.L."/>
            <person name="Upcroft J.A."/>
            <person name="Upcroft P."/>
            <person name="White O."/>
            <person name="Salzberg S.L."/>
            <person name="Tang P."/>
            <person name="Chiu C.-H."/>
            <person name="Lee Y.-S."/>
            <person name="Embley T.M."/>
            <person name="Coombs G.H."/>
            <person name="Mottram J.C."/>
            <person name="Tachezy J."/>
            <person name="Fraser-Liggett C.M."/>
            <person name="Johnson P.J."/>
        </authorList>
    </citation>
    <scope>NUCLEOTIDE SEQUENCE [LARGE SCALE GENOMIC DNA]</scope>
    <source>
        <strain evidence="1">G3</strain>
    </source>
</reference>
<name>A2EPF7_TRIV3</name>
<evidence type="ECO:0000313" key="2">
    <source>
        <dbReference type="Proteomes" id="UP000001542"/>
    </source>
</evidence>
<dbReference type="VEuPathDB" id="TrichDB:TVAG_286430"/>
<dbReference type="AlphaFoldDB" id="A2EPF7"/>
<organism evidence="1 2">
    <name type="scientific">Trichomonas vaginalis (strain ATCC PRA-98 / G3)</name>
    <dbReference type="NCBI Taxonomy" id="412133"/>
    <lineage>
        <taxon>Eukaryota</taxon>
        <taxon>Metamonada</taxon>
        <taxon>Parabasalia</taxon>
        <taxon>Trichomonadida</taxon>
        <taxon>Trichomonadidae</taxon>
        <taxon>Trichomonas</taxon>
    </lineage>
</organism>
<keyword evidence="2" id="KW-1185">Reference proteome</keyword>
<dbReference type="VEuPathDB" id="TrichDB:TVAGG3_0616110"/>
<reference evidence="1" key="1">
    <citation type="submission" date="2006-10" db="EMBL/GenBank/DDBJ databases">
        <authorList>
            <person name="Amadeo P."/>
            <person name="Zhao Q."/>
            <person name="Wortman J."/>
            <person name="Fraser-Liggett C."/>
            <person name="Carlton J."/>
        </authorList>
    </citation>
    <scope>NUCLEOTIDE SEQUENCE</scope>
    <source>
        <strain evidence="1">G3</strain>
    </source>
</reference>
<dbReference type="RefSeq" id="XP_001317688.1">
    <property type="nucleotide sequence ID" value="XM_001317653.1"/>
</dbReference>
<sequence>MKVFEDISSNSLVEEDPYLRAEKVNLTPDDFDVSSLSLESYRSNDPASWEKFKKKLQSKIAAGQL</sequence>
<dbReference type="InParanoid" id="A2EPF7"/>
<gene>
    <name evidence="1" type="ORF">TVAG_286430</name>
</gene>
<evidence type="ECO:0000313" key="1">
    <source>
        <dbReference type="EMBL" id="EAY05465.1"/>
    </source>
</evidence>